<name>A0A921MPD8_9BACT</name>
<dbReference type="GO" id="GO:0005829">
    <property type="term" value="C:cytosol"/>
    <property type="evidence" value="ECO:0007669"/>
    <property type="project" value="TreeGrafter"/>
</dbReference>
<comment type="similarity">
    <text evidence="1">Belongs to the thioredoxin family.</text>
</comment>
<dbReference type="Gene3D" id="3.40.30.10">
    <property type="entry name" value="Glutaredoxin"/>
    <property type="match status" value="1"/>
</dbReference>
<keyword evidence="3" id="KW-0249">Electron transport</keyword>
<dbReference type="Pfam" id="PF00085">
    <property type="entry name" value="Thioredoxin"/>
    <property type="match status" value="1"/>
</dbReference>
<dbReference type="GO" id="GO:0045454">
    <property type="term" value="P:cell redox homeostasis"/>
    <property type="evidence" value="ECO:0007669"/>
    <property type="project" value="TreeGrafter"/>
</dbReference>
<dbReference type="InterPro" id="IPR036249">
    <property type="entry name" value="Thioredoxin-like_sf"/>
</dbReference>
<keyword evidence="4" id="KW-1015">Disulfide bond</keyword>
<evidence type="ECO:0000256" key="3">
    <source>
        <dbReference type="ARBA" id="ARBA00022982"/>
    </source>
</evidence>
<comment type="caution">
    <text evidence="9">The sequence shown here is derived from an EMBL/GenBank/DDBJ whole genome shotgun (WGS) entry which is preliminary data.</text>
</comment>
<evidence type="ECO:0000256" key="1">
    <source>
        <dbReference type="ARBA" id="ARBA00008987"/>
    </source>
</evidence>
<dbReference type="NCBIfam" id="TIGR01068">
    <property type="entry name" value="thioredoxin"/>
    <property type="match status" value="1"/>
</dbReference>
<evidence type="ECO:0000256" key="5">
    <source>
        <dbReference type="ARBA" id="ARBA00023284"/>
    </source>
</evidence>
<dbReference type="SUPFAM" id="SSF52833">
    <property type="entry name" value="Thioredoxin-like"/>
    <property type="match status" value="1"/>
</dbReference>
<dbReference type="EMBL" id="DYUD01000007">
    <property type="protein sequence ID" value="HJG88065.1"/>
    <property type="molecule type" value="Genomic_DNA"/>
</dbReference>
<dbReference type="InterPro" id="IPR017937">
    <property type="entry name" value="Thioredoxin_CS"/>
</dbReference>
<keyword evidence="7" id="KW-0732">Signal</keyword>
<evidence type="ECO:0000259" key="8">
    <source>
        <dbReference type="PROSITE" id="PS51352"/>
    </source>
</evidence>
<reference evidence="9" key="1">
    <citation type="journal article" date="2021" name="PeerJ">
        <title>Extensive microbial diversity within the chicken gut microbiome revealed by metagenomics and culture.</title>
        <authorList>
            <person name="Gilroy R."/>
            <person name="Ravi A."/>
            <person name="Getino M."/>
            <person name="Pursley I."/>
            <person name="Horton D.L."/>
            <person name="Alikhan N.F."/>
            <person name="Baker D."/>
            <person name="Gharbi K."/>
            <person name="Hall N."/>
            <person name="Watson M."/>
            <person name="Adriaenssens E.M."/>
            <person name="Foster-Nyarko E."/>
            <person name="Jarju S."/>
            <person name="Secka A."/>
            <person name="Antonio M."/>
            <person name="Oren A."/>
            <person name="Chaudhuri R.R."/>
            <person name="La Ragione R."/>
            <person name="Hildebrand F."/>
            <person name="Pallen M.J."/>
        </authorList>
    </citation>
    <scope>NUCLEOTIDE SEQUENCE</scope>
    <source>
        <strain evidence="9">CHK121-7720</strain>
    </source>
</reference>
<evidence type="ECO:0000256" key="4">
    <source>
        <dbReference type="ARBA" id="ARBA00023157"/>
    </source>
</evidence>
<evidence type="ECO:0000256" key="6">
    <source>
        <dbReference type="NCBIfam" id="TIGR01068"/>
    </source>
</evidence>
<dbReference type="Proteomes" id="UP000757103">
    <property type="component" value="Unassembled WGS sequence"/>
</dbReference>
<evidence type="ECO:0000256" key="7">
    <source>
        <dbReference type="SAM" id="SignalP"/>
    </source>
</evidence>
<keyword evidence="5" id="KW-0676">Redox-active center</keyword>
<feature type="domain" description="Thioredoxin" evidence="8">
    <location>
        <begin position="23"/>
        <end position="156"/>
    </location>
</feature>
<dbReference type="PANTHER" id="PTHR45663:SF11">
    <property type="entry name" value="GEO12009P1"/>
    <property type="match status" value="1"/>
</dbReference>
<dbReference type="PRINTS" id="PR00421">
    <property type="entry name" value="THIOREDOXIN"/>
</dbReference>
<evidence type="ECO:0000313" key="10">
    <source>
        <dbReference type="Proteomes" id="UP000757103"/>
    </source>
</evidence>
<dbReference type="CDD" id="cd02947">
    <property type="entry name" value="TRX_family"/>
    <property type="match status" value="1"/>
</dbReference>
<keyword evidence="2" id="KW-0813">Transport</keyword>
<evidence type="ECO:0000313" key="9">
    <source>
        <dbReference type="EMBL" id="HJG88065.1"/>
    </source>
</evidence>
<feature type="chain" id="PRO_5037250295" description="Thioredoxin" evidence="7">
    <location>
        <begin position="23"/>
        <end position="157"/>
    </location>
</feature>
<gene>
    <name evidence="9" type="primary">trxA</name>
    <name evidence="9" type="ORF">K8U91_01120</name>
</gene>
<protein>
    <recommendedName>
        <fullName evidence="6">Thioredoxin</fullName>
    </recommendedName>
</protein>
<organism evidence="9 10">
    <name type="scientific">Barnesiella viscericola</name>
    <dbReference type="NCBI Taxonomy" id="397865"/>
    <lineage>
        <taxon>Bacteria</taxon>
        <taxon>Pseudomonadati</taxon>
        <taxon>Bacteroidota</taxon>
        <taxon>Bacteroidia</taxon>
        <taxon>Bacteroidales</taxon>
        <taxon>Barnesiellaceae</taxon>
        <taxon>Barnesiella</taxon>
    </lineage>
</organism>
<feature type="signal peptide" evidence="7">
    <location>
        <begin position="1"/>
        <end position="22"/>
    </location>
</feature>
<reference evidence="9" key="2">
    <citation type="submission" date="2021-09" db="EMBL/GenBank/DDBJ databases">
        <authorList>
            <person name="Gilroy R."/>
        </authorList>
    </citation>
    <scope>NUCLEOTIDE SEQUENCE</scope>
    <source>
        <strain evidence="9">CHK121-7720</strain>
    </source>
</reference>
<sequence>MNAKYIVGIVLTGLLFTVPMQAQKQTTPAEKTEALTQSVKPRHLTKAEFLSKVANFEKAPDRWEYLGARPCIVDFYASWCGPCRKLAPILEELATEYAGKIDIYKVDVDKEPQLATIFGVQSIPTLLFCPMTAQPQIATGFMDKEALQQAISQVLLP</sequence>
<proteinExistence type="inferred from homology"/>
<dbReference type="AlphaFoldDB" id="A0A921MPD8"/>
<dbReference type="InterPro" id="IPR013766">
    <property type="entry name" value="Thioredoxin_domain"/>
</dbReference>
<accession>A0A921MPD8</accession>
<dbReference type="RefSeq" id="WP_273305167.1">
    <property type="nucleotide sequence ID" value="NZ_DYUD01000007.1"/>
</dbReference>
<evidence type="ECO:0000256" key="2">
    <source>
        <dbReference type="ARBA" id="ARBA00022448"/>
    </source>
</evidence>
<dbReference type="PANTHER" id="PTHR45663">
    <property type="entry name" value="GEO12009P1"/>
    <property type="match status" value="1"/>
</dbReference>
<dbReference type="InterPro" id="IPR005746">
    <property type="entry name" value="Thioredoxin"/>
</dbReference>
<dbReference type="GO" id="GO:0015035">
    <property type="term" value="F:protein-disulfide reductase activity"/>
    <property type="evidence" value="ECO:0007669"/>
    <property type="project" value="UniProtKB-UniRule"/>
</dbReference>
<dbReference type="PROSITE" id="PS51352">
    <property type="entry name" value="THIOREDOXIN_2"/>
    <property type="match status" value="1"/>
</dbReference>
<dbReference type="PROSITE" id="PS00194">
    <property type="entry name" value="THIOREDOXIN_1"/>
    <property type="match status" value="1"/>
</dbReference>